<organism evidence="1 2">
    <name type="scientific">Paraburkholderia rhynchosiae</name>
    <dbReference type="NCBI Taxonomy" id="487049"/>
    <lineage>
        <taxon>Bacteria</taxon>
        <taxon>Pseudomonadati</taxon>
        <taxon>Pseudomonadota</taxon>
        <taxon>Betaproteobacteria</taxon>
        <taxon>Burkholderiales</taxon>
        <taxon>Burkholderiaceae</taxon>
        <taxon>Paraburkholderia</taxon>
    </lineage>
</organism>
<dbReference type="AlphaFoldDB" id="A0A6J5BB28"/>
<sequence length="59" mass="6299">MSGRHPLIAFLAGLPQYEAVPLRDCVVELRTGCVVSKHEPLGNEEESAGKFCSIFAGPA</sequence>
<accession>A0A6J5BB28</accession>
<evidence type="ECO:0000313" key="1">
    <source>
        <dbReference type="EMBL" id="CAB3698576.1"/>
    </source>
</evidence>
<gene>
    <name evidence="1" type="ORF">LMG27174_03550</name>
</gene>
<dbReference type="EMBL" id="CADIJZ010000012">
    <property type="protein sequence ID" value="CAB3698576.1"/>
    <property type="molecule type" value="Genomic_DNA"/>
</dbReference>
<protein>
    <submittedName>
        <fullName evidence="1">Uncharacterized protein</fullName>
    </submittedName>
</protein>
<reference evidence="1 2" key="1">
    <citation type="submission" date="2020-04" db="EMBL/GenBank/DDBJ databases">
        <authorList>
            <person name="De Canck E."/>
        </authorList>
    </citation>
    <scope>NUCLEOTIDE SEQUENCE [LARGE SCALE GENOMIC DNA]</scope>
    <source>
        <strain evidence="1 2">LMG 27174</strain>
    </source>
</reference>
<name>A0A6J5BB28_9BURK</name>
<proteinExistence type="predicted"/>
<dbReference type="Proteomes" id="UP000494205">
    <property type="component" value="Unassembled WGS sequence"/>
</dbReference>
<evidence type="ECO:0000313" key="2">
    <source>
        <dbReference type="Proteomes" id="UP000494205"/>
    </source>
</evidence>